<evidence type="ECO:0000313" key="1">
    <source>
        <dbReference type="EMBL" id="QCU89841.1"/>
    </source>
</evidence>
<gene>
    <name evidence="1" type="ORF">FE785_03890</name>
</gene>
<dbReference type="EMBL" id="CP040602">
    <property type="protein sequence ID" value="QCU89841.1"/>
    <property type="molecule type" value="Genomic_DNA"/>
</dbReference>
<name>A0A4P9K504_9GAMM</name>
<dbReference type="Proteomes" id="UP000304864">
    <property type="component" value="Chromosome"/>
</dbReference>
<proteinExistence type="predicted"/>
<evidence type="ECO:0000313" key="2">
    <source>
        <dbReference type="Proteomes" id="UP000304864"/>
    </source>
</evidence>
<dbReference type="AlphaFoldDB" id="A0A4P9K504"/>
<dbReference type="KEGG" id="thig:FE785_03890"/>
<reference evidence="1 2" key="1">
    <citation type="submission" date="2019-05" db="EMBL/GenBank/DDBJ databases">
        <title>Thiomicrorhabdus sediminis sp. nov, a novel sulfur-oxidizing bacterium isolated from coastal sediment.</title>
        <authorList>
            <person name="Liu X."/>
        </authorList>
    </citation>
    <scope>NUCLEOTIDE SEQUENCE [LARGE SCALE GENOMIC DNA]</scope>
    <source>
        <strain evidence="1 2">G1</strain>
    </source>
</reference>
<organism evidence="1 2">
    <name type="scientific">Thiomicrorhabdus sediminis</name>
    <dbReference type="NCBI Taxonomy" id="2580412"/>
    <lineage>
        <taxon>Bacteria</taxon>
        <taxon>Pseudomonadati</taxon>
        <taxon>Pseudomonadota</taxon>
        <taxon>Gammaproteobacteria</taxon>
        <taxon>Thiotrichales</taxon>
        <taxon>Piscirickettsiaceae</taxon>
        <taxon>Thiomicrorhabdus</taxon>
    </lineage>
</organism>
<keyword evidence="2" id="KW-1185">Reference proteome</keyword>
<accession>A0A4P9K504</accession>
<sequence>MAQANDNILKIYEEFSVARAVIDHCHSPSKQEFNQFLENFAAVNQLTALELKGMYPDKSPQALSNAVQKRSTFIAGNTDMKIIRTGCDTPFVKEAIERFPKLLEWKP</sequence>
<dbReference type="RefSeq" id="WP_138564518.1">
    <property type="nucleotide sequence ID" value="NZ_CP040602.1"/>
</dbReference>
<protein>
    <submittedName>
        <fullName evidence="1">Uncharacterized protein</fullName>
    </submittedName>
</protein>